<evidence type="ECO:0000313" key="1">
    <source>
        <dbReference type="EMBL" id="MBB5726704.1"/>
    </source>
</evidence>
<accession>A0ABR6N9R2</accession>
<comment type="caution">
    <text evidence="2">The sequence shown here is derived from an EMBL/GenBank/DDBJ whole genome shotgun (WGS) entry which is preliminary data.</text>
</comment>
<dbReference type="Proteomes" id="UP000560131">
    <property type="component" value="Unassembled WGS sequence"/>
</dbReference>
<reference evidence="2 3" key="1">
    <citation type="submission" date="2020-08" db="EMBL/GenBank/DDBJ databases">
        <title>Genomic Encyclopedia of Type Strains, Phase IV (KMG-IV): sequencing the most valuable type-strain genomes for metagenomic binning, comparative biology and taxonomic classification.</title>
        <authorList>
            <person name="Goeker M."/>
        </authorList>
    </citation>
    <scope>NUCLEOTIDE SEQUENCE [LARGE SCALE GENOMIC DNA]</scope>
    <source>
        <strain evidence="2 3">DSM 101535</strain>
    </source>
</reference>
<keyword evidence="3" id="KW-1185">Reference proteome</keyword>
<dbReference type="EMBL" id="JACIJN010000009">
    <property type="protein sequence ID" value="MBB5726704.1"/>
    <property type="molecule type" value="Genomic_DNA"/>
</dbReference>
<organism evidence="2 3">
    <name type="scientific">Sphingomonas endophytica</name>
    <dbReference type="NCBI Taxonomy" id="869719"/>
    <lineage>
        <taxon>Bacteria</taxon>
        <taxon>Pseudomonadati</taxon>
        <taxon>Pseudomonadota</taxon>
        <taxon>Alphaproteobacteria</taxon>
        <taxon>Sphingomonadales</taxon>
        <taxon>Sphingomonadaceae</taxon>
        <taxon>Sphingomonas</taxon>
    </lineage>
</organism>
<protein>
    <submittedName>
        <fullName evidence="2">Uncharacterized protein</fullName>
    </submittedName>
</protein>
<name>A0ABR6N9R2_9SPHN</name>
<sequence length="27" mass="2999">RRRAAEAALYREDYAALKALTYGEVAA</sequence>
<gene>
    <name evidence="1" type="ORF">FHS97_002652</name>
    <name evidence="2" type="ORF">FHS97_003499</name>
</gene>
<evidence type="ECO:0000313" key="2">
    <source>
        <dbReference type="EMBL" id="MBB5727543.1"/>
    </source>
</evidence>
<proteinExistence type="predicted"/>
<feature type="non-terminal residue" evidence="2">
    <location>
        <position position="1"/>
    </location>
</feature>
<dbReference type="EMBL" id="JACIJN010000018">
    <property type="protein sequence ID" value="MBB5727543.1"/>
    <property type="molecule type" value="Genomic_DNA"/>
</dbReference>
<evidence type="ECO:0000313" key="3">
    <source>
        <dbReference type="Proteomes" id="UP000560131"/>
    </source>
</evidence>